<evidence type="ECO:0000256" key="1">
    <source>
        <dbReference type="SAM" id="Phobius"/>
    </source>
</evidence>
<feature type="transmembrane region" description="Helical" evidence="1">
    <location>
        <begin position="105"/>
        <end position="128"/>
    </location>
</feature>
<sequence length="132" mass="14398">MKTYGPYILAVLYLAVFFLPFASSMDALSYSQVTVTGFDFVASHLQGFGLLLTLLVGYVLAKPSHGTLAIVLLTLVGVILLYLYGSPFYVSNLGSTSYGTYLNSLLRAGLQFGYYISALLAVLGYALLWKER</sequence>
<dbReference type="Proteomes" id="UP000182508">
    <property type="component" value="Unassembled WGS sequence"/>
</dbReference>
<feature type="transmembrane region" description="Helical" evidence="1">
    <location>
        <begin position="68"/>
        <end position="85"/>
    </location>
</feature>
<evidence type="ECO:0000313" key="3">
    <source>
        <dbReference type="Proteomes" id="UP000182508"/>
    </source>
</evidence>
<accession>A0A1G6A1I5</accession>
<keyword evidence="1" id="KW-0472">Membrane</keyword>
<protein>
    <submittedName>
        <fullName evidence="2">Uncharacterized protein</fullName>
    </submittedName>
</protein>
<evidence type="ECO:0000313" key="2">
    <source>
        <dbReference type="EMBL" id="SDB02086.1"/>
    </source>
</evidence>
<dbReference type="STRING" id="439219.SAMN02910293_00112"/>
<name>A0A1G6A1I5_9STRE</name>
<keyword evidence="1" id="KW-0812">Transmembrane</keyword>
<organism evidence="2 3">
    <name type="scientific">Streptococcus henryi</name>
    <dbReference type="NCBI Taxonomy" id="439219"/>
    <lineage>
        <taxon>Bacteria</taxon>
        <taxon>Bacillati</taxon>
        <taxon>Bacillota</taxon>
        <taxon>Bacilli</taxon>
        <taxon>Lactobacillales</taxon>
        <taxon>Streptococcaceae</taxon>
        <taxon>Streptococcus</taxon>
    </lineage>
</organism>
<feature type="transmembrane region" description="Helical" evidence="1">
    <location>
        <begin position="41"/>
        <end position="61"/>
    </location>
</feature>
<dbReference type="AlphaFoldDB" id="A0A1G6A1I5"/>
<keyword evidence="3" id="KW-1185">Reference proteome</keyword>
<keyword evidence="1" id="KW-1133">Transmembrane helix</keyword>
<dbReference type="EMBL" id="FMXP01000002">
    <property type="protein sequence ID" value="SDB02086.1"/>
    <property type="molecule type" value="Genomic_DNA"/>
</dbReference>
<reference evidence="2 3" key="1">
    <citation type="submission" date="2016-10" db="EMBL/GenBank/DDBJ databases">
        <authorList>
            <person name="de Groot N.N."/>
        </authorList>
    </citation>
    <scope>NUCLEOTIDE SEQUENCE [LARGE SCALE GENOMIC DNA]</scope>
    <source>
        <strain evidence="2 3">A-4</strain>
    </source>
</reference>
<gene>
    <name evidence="2" type="ORF">SAMN02910293_00112</name>
</gene>
<dbReference type="RefSeq" id="WP_074484925.1">
    <property type="nucleotide sequence ID" value="NZ_FMXP01000002.1"/>
</dbReference>
<proteinExistence type="predicted"/>